<dbReference type="Gene3D" id="3.40.50.150">
    <property type="entry name" value="Vaccinia Virus protein VP39"/>
    <property type="match status" value="1"/>
</dbReference>
<comment type="catalytic activity">
    <reaction evidence="7">
        <text>arsenic triglutathione + 2 [thioredoxin]-dithiol + 2 S-adenosyl-L-methionine + H2O = dimethylarsinous acid + 2 [thioredoxin]-disulfide + 3 glutathione + 2 S-adenosyl-L-homocysteine + 2 H(+)</text>
        <dbReference type="Rhea" id="RHEA:69464"/>
        <dbReference type="Rhea" id="RHEA-COMP:10698"/>
        <dbReference type="Rhea" id="RHEA-COMP:10700"/>
        <dbReference type="ChEBI" id="CHEBI:15377"/>
        <dbReference type="ChEBI" id="CHEBI:15378"/>
        <dbReference type="ChEBI" id="CHEBI:23808"/>
        <dbReference type="ChEBI" id="CHEBI:29950"/>
        <dbReference type="ChEBI" id="CHEBI:50058"/>
        <dbReference type="ChEBI" id="CHEBI:57856"/>
        <dbReference type="ChEBI" id="CHEBI:57925"/>
        <dbReference type="ChEBI" id="CHEBI:59789"/>
        <dbReference type="ChEBI" id="CHEBI:183640"/>
        <dbReference type="EC" id="2.1.1.137"/>
    </reaction>
</comment>
<evidence type="ECO:0000256" key="6">
    <source>
        <dbReference type="ARBA" id="ARBA00047941"/>
    </source>
</evidence>
<dbReference type="GO" id="GO:0032259">
    <property type="term" value="P:methylation"/>
    <property type="evidence" value="ECO:0007669"/>
    <property type="project" value="UniProtKB-KW"/>
</dbReference>
<dbReference type="KEGG" id="pmj:P9211_04141"/>
<evidence type="ECO:0000259" key="9">
    <source>
        <dbReference type="Pfam" id="PF13847"/>
    </source>
</evidence>
<evidence type="ECO:0000256" key="7">
    <source>
        <dbReference type="ARBA" id="ARBA00047943"/>
    </source>
</evidence>
<dbReference type="EMBL" id="CP000878">
    <property type="protein sequence ID" value="ABX08345.1"/>
    <property type="molecule type" value="Genomic_DNA"/>
</dbReference>
<dbReference type="SUPFAM" id="SSF53335">
    <property type="entry name" value="S-adenosyl-L-methionine-dependent methyltransferases"/>
    <property type="match status" value="1"/>
</dbReference>
<keyword evidence="11" id="KW-1185">Reference proteome</keyword>
<evidence type="ECO:0000256" key="5">
    <source>
        <dbReference type="ARBA" id="ARBA00034545"/>
    </source>
</evidence>
<dbReference type="EC" id="2.1.1.137" evidence="4"/>
<feature type="domain" description="Methyltransferase" evidence="9">
    <location>
        <begin position="48"/>
        <end position="201"/>
    </location>
</feature>
<gene>
    <name evidence="10" type="ordered locus">P9211_04141</name>
</gene>
<protein>
    <recommendedName>
        <fullName evidence="5">Arsenite methyltransferase</fullName>
        <ecNumber evidence="4">2.1.1.137</ecNumber>
    </recommendedName>
</protein>
<dbReference type="PANTHER" id="PTHR43675:SF8">
    <property type="entry name" value="ARSENITE METHYLTRANSFERASE"/>
    <property type="match status" value="1"/>
</dbReference>
<proteinExistence type="inferred from homology"/>
<dbReference type="AlphaFoldDB" id="A9BE35"/>
<dbReference type="Pfam" id="PF13847">
    <property type="entry name" value="Methyltransf_31"/>
    <property type="match status" value="1"/>
</dbReference>
<keyword evidence="2" id="KW-0949">S-adenosyl-L-methionine</keyword>
<dbReference type="eggNOG" id="COG2226">
    <property type="taxonomic scope" value="Bacteria"/>
</dbReference>
<evidence type="ECO:0000256" key="1">
    <source>
        <dbReference type="ARBA" id="ARBA00022679"/>
    </source>
</evidence>
<keyword evidence="1 10" id="KW-0808">Transferase</keyword>
<sequence>MDKRYGAAAIDQEKCLCSPIAFNPKLLEVIPAENIEKDYGCGDPTRWIKKGDIVLDLGSGSGKNAFICAQVVGKSGHVIGIDRNNEMLALSRQAAPIVAARIGFSNMTFLEGDIQALDSMQGNGEQLVKDASIDVVISNCVLNLVNPSDRERLLRNIKRVLRRNGRVAISDIVSNKKVPLNLQEDPELWSGCISGAWQEDQFINDFKNLGFKEVICVDRSSMPWKVIEGIEFRSITLTGYL</sequence>
<dbReference type="HOGENOM" id="CLU_052868_2_0_3"/>
<dbReference type="InterPro" id="IPR026669">
    <property type="entry name" value="Arsenite_MeTrfase-like"/>
</dbReference>
<dbReference type="InterPro" id="IPR029063">
    <property type="entry name" value="SAM-dependent_MTases_sf"/>
</dbReference>
<dbReference type="CDD" id="cd02440">
    <property type="entry name" value="AdoMet_MTases"/>
    <property type="match status" value="1"/>
</dbReference>
<dbReference type="PANTHER" id="PTHR43675">
    <property type="entry name" value="ARSENITE METHYLTRANSFERASE"/>
    <property type="match status" value="1"/>
</dbReference>
<name>A9BE35_PROM4</name>
<reference evidence="10 11" key="1">
    <citation type="journal article" date="2007" name="PLoS Genet.">
        <title>Patterns and implications of gene gain and loss in the evolution of Prochlorococcus.</title>
        <authorList>
            <person name="Kettler G.C."/>
            <person name="Martiny A.C."/>
            <person name="Huang K."/>
            <person name="Zucker J."/>
            <person name="Coleman M.L."/>
            <person name="Rodrigue S."/>
            <person name="Chen F."/>
            <person name="Lapidus A."/>
            <person name="Ferriera S."/>
            <person name="Johnson J."/>
            <person name="Steglich C."/>
            <person name="Church G.M."/>
            <person name="Richardson P."/>
            <person name="Chisholm S.W."/>
        </authorList>
    </citation>
    <scope>NUCLEOTIDE SEQUENCE [LARGE SCALE GENOMIC DNA]</scope>
    <source>
        <strain evidence="11">MIT 9211</strain>
    </source>
</reference>
<dbReference type="STRING" id="93059.P9211_04141"/>
<evidence type="ECO:0000256" key="8">
    <source>
        <dbReference type="ARBA" id="ARBA00048428"/>
    </source>
</evidence>
<dbReference type="GO" id="GO:0030791">
    <property type="term" value="F:arsenite methyltransferase activity"/>
    <property type="evidence" value="ECO:0007669"/>
    <property type="project" value="UniProtKB-EC"/>
</dbReference>
<comment type="catalytic activity">
    <reaction evidence="8">
        <text>arsenic triglutathione + 3 [thioredoxin]-dithiol + 3 S-adenosyl-L-methionine = trimethylarsine + 3 [thioredoxin]-disulfide + 3 glutathione + 3 S-adenosyl-L-homocysteine + 3 H(+)</text>
        <dbReference type="Rhea" id="RHEA:69432"/>
        <dbReference type="Rhea" id="RHEA-COMP:10698"/>
        <dbReference type="Rhea" id="RHEA-COMP:10700"/>
        <dbReference type="ChEBI" id="CHEBI:15378"/>
        <dbReference type="ChEBI" id="CHEBI:27130"/>
        <dbReference type="ChEBI" id="CHEBI:29950"/>
        <dbReference type="ChEBI" id="CHEBI:50058"/>
        <dbReference type="ChEBI" id="CHEBI:57856"/>
        <dbReference type="ChEBI" id="CHEBI:57925"/>
        <dbReference type="ChEBI" id="CHEBI:59789"/>
        <dbReference type="ChEBI" id="CHEBI:183640"/>
        <dbReference type="EC" id="2.1.1.137"/>
    </reaction>
</comment>
<evidence type="ECO:0000256" key="4">
    <source>
        <dbReference type="ARBA" id="ARBA00034521"/>
    </source>
</evidence>
<evidence type="ECO:0000256" key="2">
    <source>
        <dbReference type="ARBA" id="ARBA00022691"/>
    </source>
</evidence>
<evidence type="ECO:0000313" key="11">
    <source>
        <dbReference type="Proteomes" id="UP000000788"/>
    </source>
</evidence>
<evidence type="ECO:0000313" key="10">
    <source>
        <dbReference type="EMBL" id="ABX08345.1"/>
    </source>
</evidence>
<comment type="catalytic activity">
    <reaction evidence="6">
        <text>arsenic triglutathione + [thioredoxin]-dithiol + S-adenosyl-L-methionine + 2 H2O = methylarsonous acid + [thioredoxin]-disulfide + 3 glutathione + S-adenosyl-L-homocysteine + H(+)</text>
        <dbReference type="Rhea" id="RHEA:69460"/>
        <dbReference type="Rhea" id="RHEA-COMP:10698"/>
        <dbReference type="Rhea" id="RHEA-COMP:10700"/>
        <dbReference type="ChEBI" id="CHEBI:15377"/>
        <dbReference type="ChEBI" id="CHEBI:15378"/>
        <dbReference type="ChEBI" id="CHEBI:17826"/>
        <dbReference type="ChEBI" id="CHEBI:29950"/>
        <dbReference type="ChEBI" id="CHEBI:50058"/>
        <dbReference type="ChEBI" id="CHEBI:57856"/>
        <dbReference type="ChEBI" id="CHEBI:57925"/>
        <dbReference type="ChEBI" id="CHEBI:59789"/>
        <dbReference type="ChEBI" id="CHEBI:183640"/>
        <dbReference type="EC" id="2.1.1.137"/>
    </reaction>
</comment>
<keyword evidence="10" id="KW-0489">Methyltransferase</keyword>
<organism evidence="10 11">
    <name type="scientific">Prochlorococcus marinus (strain MIT 9211)</name>
    <dbReference type="NCBI Taxonomy" id="93059"/>
    <lineage>
        <taxon>Bacteria</taxon>
        <taxon>Bacillati</taxon>
        <taxon>Cyanobacteriota</taxon>
        <taxon>Cyanophyceae</taxon>
        <taxon>Synechococcales</taxon>
        <taxon>Prochlorococcaceae</taxon>
        <taxon>Prochlorococcus</taxon>
    </lineage>
</organism>
<dbReference type="Proteomes" id="UP000000788">
    <property type="component" value="Chromosome"/>
</dbReference>
<evidence type="ECO:0000256" key="3">
    <source>
        <dbReference type="ARBA" id="ARBA00034487"/>
    </source>
</evidence>
<comment type="similarity">
    <text evidence="3">Belongs to the methyltransferase superfamily. Arsenite methyltransferase family.</text>
</comment>
<accession>A9BE35</accession>
<dbReference type="InterPro" id="IPR025714">
    <property type="entry name" value="Methyltranfer_dom"/>
</dbReference>